<dbReference type="GO" id="GO:0004386">
    <property type="term" value="F:helicase activity"/>
    <property type="evidence" value="ECO:0007669"/>
    <property type="project" value="UniProtKB-KW"/>
</dbReference>
<accession>A0A1G6U9E9</accession>
<dbReference type="Gene3D" id="3.40.50.300">
    <property type="entry name" value="P-loop containing nucleotide triphosphate hydrolases"/>
    <property type="match status" value="1"/>
</dbReference>
<evidence type="ECO:0000256" key="1">
    <source>
        <dbReference type="SAM" id="MobiDB-lite"/>
    </source>
</evidence>
<dbReference type="SUPFAM" id="SSF52540">
    <property type="entry name" value="P-loop containing nucleoside triphosphate hydrolases"/>
    <property type="match status" value="1"/>
</dbReference>
<evidence type="ECO:0000259" key="2">
    <source>
        <dbReference type="PROSITE" id="PS51194"/>
    </source>
</evidence>
<dbReference type="EMBL" id="FMYQ01000018">
    <property type="protein sequence ID" value="SDD37933.1"/>
    <property type="molecule type" value="Genomic_DNA"/>
</dbReference>
<keyword evidence="3" id="KW-0347">Helicase</keyword>
<sequence>MAEKNTYSPTYRDELAISRHFVQVLEQRLAGRDNVRRTNVNPLDWCHLGVIGPAKLQHAPVELDAAILEAEAASDDSPGANAGSVAPAVNGQLTSSPAEAHAGASSDAAPELEDPKATEKTDDREGTRRPPSAIGFEALVQPDADGTITLTLSAQFCIFTKHLPDLTEQTNVLDAGASVGAPLAEVVQRWPIDLHNVVLKVPAAGGTLNDQGAVQGLLDDTLERAFARSDAERVLPGTRPKVSESDIKTPEAFQSFLAARFNAFDVEKWRLNASLEVRAVPRPDGKVRIGCYFKNETPETPPLTNGKGLKDAFKVISDVRIDAKMSGQLYPIEILPVPQDYQYDRRVWAVGHNTSVVTDYQVGVIRTAALAVFEQPRIMTRDVVPAKFAALVSSPFETLQAIYEAMVEYERDWQKRILDDNELKLDPAAMVECQRDHAGFKDEIRRFACGVAALRCDERLLRAFQAANRVFAKLASGYDSWRLFQLVYIVTQLPALAVRENHVQGEFPTGTKREWKDTLDWGDVLWFRTGGGKTEAYLGLACCAMLYDRLRNKRFGMTAWLRFPLRMLSIQQLQRAMRVIWEAEEERKRILGDEAKQSAPLRLGYFVGSTTTPNSLSVEYLSNLSTDESLERVRAVPDCPACGGRGTVKTQADIPRIRFQHICTRCKAELPLDVSDDEVYRHLPALVVGTIDKMATVGQQPKFGLLWGGAKWKCPEHGYGFGEYCTAFGCKVDKKQRRTVKPYDPAPSLHIQDELHLLQEELGAFSGHYETLIRYCEQTVGGLPSKVIAATATIEGFENQVRHLYGVKNARRFPGRGYDRMKSFYAVPDLDAEGQPKTARIFVAFKSSSLSPADASAFCSEILHAEIGRLFAKPHLARAILKDAKTDEDVEALLNHYSTTLNYVGSLAKGSRVRQALDEVASKVRPGARDLNVEYHSSRSSSAEVADVVHRVESPPAWSDESFLDALVATSMISHGVDLERVNLMTMDGVPEETAEYIQASSRSGRRHVGLVVVVLSGFSLRANSIYHRFIEYHQHLDRMVSPVPVNRFAKYAAGRTLPGVALGVIYGVHTAQTGNSKLNNRANVVDLLDLQGPDFLDELKKAYSLGEGVYDERLEKSLADVLTEQFGRVAMSIRNSTEKKVKDAVRPVPMTSLRDVETGVPFWPDHCDSRLLTFVQKSKD</sequence>
<keyword evidence="4" id="KW-1185">Reference proteome</keyword>
<gene>
    <name evidence="3" type="ORF">SAMN05421548_118120</name>
</gene>
<dbReference type="OrthoDB" id="713315at2"/>
<dbReference type="STRING" id="416944.SAMN05421548_118120"/>
<dbReference type="Pfam" id="PF00271">
    <property type="entry name" value="Helicase_C"/>
    <property type="match status" value="1"/>
</dbReference>
<proteinExistence type="predicted"/>
<feature type="region of interest" description="Disordered" evidence="1">
    <location>
        <begin position="74"/>
        <end position="135"/>
    </location>
</feature>
<dbReference type="RefSeq" id="WP_092000003.1">
    <property type="nucleotide sequence ID" value="NZ_FMYQ01000018.1"/>
</dbReference>
<organism evidence="3 4">
    <name type="scientific">Paraburkholderia lycopersici</name>
    <dbReference type="NCBI Taxonomy" id="416944"/>
    <lineage>
        <taxon>Bacteria</taxon>
        <taxon>Pseudomonadati</taxon>
        <taxon>Pseudomonadota</taxon>
        <taxon>Betaproteobacteria</taxon>
        <taxon>Burkholderiales</taxon>
        <taxon>Burkholderiaceae</taxon>
        <taxon>Paraburkholderia</taxon>
    </lineage>
</organism>
<evidence type="ECO:0000313" key="3">
    <source>
        <dbReference type="EMBL" id="SDD37933.1"/>
    </source>
</evidence>
<dbReference type="Proteomes" id="UP000198908">
    <property type="component" value="Unassembled WGS sequence"/>
</dbReference>
<evidence type="ECO:0000313" key="4">
    <source>
        <dbReference type="Proteomes" id="UP000198908"/>
    </source>
</evidence>
<keyword evidence="3" id="KW-0378">Hydrolase</keyword>
<dbReference type="InterPro" id="IPR027417">
    <property type="entry name" value="P-loop_NTPase"/>
</dbReference>
<dbReference type="AlphaFoldDB" id="A0A1G6U9E9"/>
<reference evidence="4" key="1">
    <citation type="submission" date="2016-09" db="EMBL/GenBank/DDBJ databases">
        <authorList>
            <person name="Varghese N."/>
            <person name="Submissions S."/>
        </authorList>
    </citation>
    <scope>NUCLEOTIDE SEQUENCE [LARGE SCALE GENOMIC DNA]</scope>
    <source>
        <strain evidence="4">TNe-862</strain>
    </source>
</reference>
<name>A0A1G6U9E9_9BURK</name>
<feature type="compositionally biased region" description="Basic and acidic residues" evidence="1">
    <location>
        <begin position="113"/>
        <end position="128"/>
    </location>
</feature>
<dbReference type="CDD" id="cd18785">
    <property type="entry name" value="SF2_C"/>
    <property type="match status" value="1"/>
</dbReference>
<feature type="compositionally biased region" description="Low complexity" evidence="1">
    <location>
        <begin position="97"/>
        <end position="109"/>
    </location>
</feature>
<keyword evidence="3" id="KW-0547">Nucleotide-binding</keyword>
<keyword evidence="3" id="KW-0067">ATP-binding</keyword>
<protein>
    <submittedName>
        <fullName evidence="3">Helicase conserved C-terminal domain-containing protein</fullName>
    </submittedName>
</protein>
<dbReference type="InterPro" id="IPR001650">
    <property type="entry name" value="Helicase_C-like"/>
</dbReference>
<dbReference type="SMART" id="SM00490">
    <property type="entry name" value="HELICc"/>
    <property type="match status" value="1"/>
</dbReference>
<dbReference type="PROSITE" id="PS51194">
    <property type="entry name" value="HELICASE_CTER"/>
    <property type="match status" value="1"/>
</dbReference>
<feature type="domain" description="Helicase C-terminal" evidence="2">
    <location>
        <begin position="889"/>
        <end position="1052"/>
    </location>
</feature>